<dbReference type="AlphaFoldDB" id="A0A1H8CBK6"/>
<dbReference type="Proteomes" id="UP000198761">
    <property type="component" value="Unassembled WGS sequence"/>
</dbReference>
<evidence type="ECO:0000313" key="2">
    <source>
        <dbReference type="Proteomes" id="UP000198761"/>
    </source>
</evidence>
<protein>
    <submittedName>
        <fullName evidence="1">Uncharacterized protein</fullName>
    </submittedName>
</protein>
<accession>A0A1H8CBK6</accession>
<name>A0A1H8CBK6_9RHOB</name>
<reference evidence="1 2" key="1">
    <citation type="submission" date="2016-10" db="EMBL/GenBank/DDBJ databases">
        <authorList>
            <person name="de Groot N.N."/>
        </authorList>
    </citation>
    <scope>NUCLEOTIDE SEQUENCE [LARGE SCALE GENOMIC DNA]</scope>
    <source>
        <strain evidence="1 2">DSM 3857</strain>
    </source>
</reference>
<organism evidence="1 2">
    <name type="scientific">Gemmobacter aquatilis</name>
    <dbReference type="NCBI Taxonomy" id="933059"/>
    <lineage>
        <taxon>Bacteria</taxon>
        <taxon>Pseudomonadati</taxon>
        <taxon>Pseudomonadota</taxon>
        <taxon>Alphaproteobacteria</taxon>
        <taxon>Rhodobacterales</taxon>
        <taxon>Paracoccaceae</taxon>
        <taxon>Gemmobacter</taxon>
    </lineage>
</organism>
<evidence type="ECO:0000313" key="1">
    <source>
        <dbReference type="EMBL" id="SEM91804.1"/>
    </source>
</evidence>
<gene>
    <name evidence="1" type="ORF">SAMN04488103_102439</name>
</gene>
<proteinExistence type="predicted"/>
<sequence length="88" mass="9944">MKIGFSSTPRLYQLEFPLLEVMEPPFRKLGEAVKARPVFDPPIWPEFVLGGPCEGHAANPYRCTGESEVDTGDGLYCRVCYCTREGWM</sequence>
<dbReference type="EMBL" id="FOCE01000002">
    <property type="protein sequence ID" value="SEM91804.1"/>
    <property type="molecule type" value="Genomic_DNA"/>
</dbReference>
<keyword evidence="2" id="KW-1185">Reference proteome</keyword>